<evidence type="ECO:0000256" key="3">
    <source>
        <dbReference type="PIRSR" id="PIRSR602401-1"/>
    </source>
</evidence>
<evidence type="ECO:0000256" key="5">
    <source>
        <dbReference type="SAM" id="Phobius"/>
    </source>
</evidence>
<name>A0A8H3MET3_9GLOM</name>
<comment type="similarity">
    <text evidence="4">Belongs to the cytochrome P450 family.</text>
</comment>
<reference evidence="6" key="1">
    <citation type="submission" date="2019-10" db="EMBL/GenBank/DDBJ databases">
        <title>Conservation and host-specific expression of non-tandemly repeated heterogenous ribosome RNA gene in arbuscular mycorrhizal fungi.</title>
        <authorList>
            <person name="Maeda T."/>
            <person name="Kobayashi Y."/>
            <person name="Nakagawa T."/>
            <person name="Ezawa T."/>
            <person name="Yamaguchi K."/>
            <person name="Bino T."/>
            <person name="Nishimoto Y."/>
            <person name="Shigenobu S."/>
            <person name="Kawaguchi M."/>
        </authorList>
    </citation>
    <scope>NUCLEOTIDE SEQUENCE</scope>
    <source>
        <strain evidence="6">HR1</strain>
    </source>
</reference>
<dbReference type="PRINTS" id="PR00463">
    <property type="entry name" value="EP450I"/>
</dbReference>
<proteinExistence type="inferred from homology"/>
<evidence type="ECO:0000256" key="1">
    <source>
        <dbReference type="ARBA" id="ARBA00022723"/>
    </source>
</evidence>
<protein>
    <submittedName>
        <fullName evidence="6">Cytochrome P450</fullName>
    </submittedName>
</protein>
<evidence type="ECO:0000256" key="4">
    <source>
        <dbReference type="RuleBase" id="RU000461"/>
    </source>
</evidence>
<sequence>MIKTIISSFEISDIFYLFITFIILYVAQFYYHYFTRPNRLPGPFPLPILGNAHQQIGYGFNDWLISLHKKYGDMYELTLAGRRLIVLCKPDLIENMNIPSSKNKYFFRTHNAVGFAEYGFDGKGIIFNNDYESWRYNRQFFTQALMNPSFNHQAIEWTNELCNEMESYWNNLEEDHELDLLKWMRRFTNEMIFKIATGTKNDAIASYYNTLINNNKNSLNKKENEKLKESNNFVESIEIYMGGIIYFYVFNKFIRQNFLFIRGKVRKLLKNKDYLVDKLYTIVKKRRIEIENTPLDQPLRHDMLTAFITANTPRDINVAKNADDDLSKPMTDKEIFRNILDAMSAGTDATANLICFVVYYLEHYPEVKQRMRQEFETVLGNDLTKHITHNDLDELEYCDAVIKETYRHNPIAFFIGRLNVDNDKVGELNWPKGTAFQMLLSVIMKDKNYWTEPEKFDPDRFYKIEENNEYSLEKENMTNTFHMFGGGIRICPGRKLAIIEIKCLLISIYRKYDIELVDKNSPLKYKSVFLNLCKELIIKIKSRKF</sequence>
<dbReference type="GO" id="GO:0005506">
    <property type="term" value="F:iron ion binding"/>
    <property type="evidence" value="ECO:0007669"/>
    <property type="project" value="InterPro"/>
</dbReference>
<dbReference type="PRINTS" id="PR00385">
    <property type="entry name" value="P450"/>
</dbReference>
<keyword evidence="4" id="KW-0560">Oxidoreductase</keyword>
<feature type="transmembrane region" description="Helical" evidence="5">
    <location>
        <begin position="12"/>
        <end position="31"/>
    </location>
</feature>
<dbReference type="PROSITE" id="PS00086">
    <property type="entry name" value="CYTOCHROME_P450"/>
    <property type="match status" value="1"/>
</dbReference>
<keyword evidence="3 4" id="KW-0349">Heme</keyword>
<dbReference type="OrthoDB" id="1470350at2759"/>
<dbReference type="PANTHER" id="PTHR24301">
    <property type="entry name" value="THROMBOXANE-A SYNTHASE"/>
    <property type="match status" value="1"/>
</dbReference>
<evidence type="ECO:0000256" key="2">
    <source>
        <dbReference type="ARBA" id="ARBA00023004"/>
    </source>
</evidence>
<dbReference type="AlphaFoldDB" id="A0A8H3MET3"/>
<evidence type="ECO:0000313" key="6">
    <source>
        <dbReference type="EMBL" id="GET03017.1"/>
    </source>
</evidence>
<keyword evidence="5" id="KW-0472">Membrane</keyword>
<dbReference type="PANTHER" id="PTHR24301:SF2">
    <property type="entry name" value="THROMBOXANE-A SYNTHASE"/>
    <property type="match status" value="1"/>
</dbReference>
<evidence type="ECO:0000313" key="7">
    <source>
        <dbReference type="Proteomes" id="UP000615446"/>
    </source>
</evidence>
<dbReference type="Gene3D" id="1.10.630.10">
    <property type="entry name" value="Cytochrome P450"/>
    <property type="match status" value="1"/>
</dbReference>
<dbReference type="SUPFAM" id="SSF48264">
    <property type="entry name" value="Cytochrome P450"/>
    <property type="match status" value="1"/>
</dbReference>
<keyword evidence="5" id="KW-1133">Transmembrane helix</keyword>
<dbReference type="Pfam" id="PF00067">
    <property type="entry name" value="p450"/>
    <property type="match status" value="1"/>
</dbReference>
<dbReference type="GO" id="GO:0016705">
    <property type="term" value="F:oxidoreductase activity, acting on paired donors, with incorporation or reduction of molecular oxygen"/>
    <property type="evidence" value="ECO:0007669"/>
    <property type="project" value="InterPro"/>
</dbReference>
<comment type="caution">
    <text evidence="6">The sequence shown here is derived from an EMBL/GenBank/DDBJ whole genome shotgun (WGS) entry which is preliminary data.</text>
</comment>
<organism evidence="6 7">
    <name type="scientific">Rhizophagus clarus</name>
    <dbReference type="NCBI Taxonomy" id="94130"/>
    <lineage>
        <taxon>Eukaryota</taxon>
        <taxon>Fungi</taxon>
        <taxon>Fungi incertae sedis</taxon>
        <taxon>Mucoromycota</taxon>
        <taxon>Glomeromycotina</taxon>
        <taxon>Glomeromycetes</taxon>
        <taxon>Glomerales</taxon>
        <taxon>Glomeraceae</taxon>
        <taxon>Rhizophagus</taxon>
    </lineage>
</organism>
<dbReference type="InterPro" id="IPR017972">
    <property type="entry name" value="Cyt_P450_CS"/>
</dbReference>
<keyword evidence="5" id="KW-0812">Transmembrane</keyword>
<dbReference type="InterPro" id="IPR036396">
    <property type="entry name" value="Cyt_P450_sf"/>
</dbReference>
<dbReference type="GO" id="GO:0004497">
    <property type="term" value="F:monooxygenase activity"/>
    <property type="evidence" value="ECO:0007669"/>
    <property type="project" value="UniProtKB-KW"/>
</dbReference>
<dbReference type="InterPro" id="IPR001128">
    <property type="entry name" value="Cyt_P450"/>
</dbReference>
<gene>
    <name evidence="6" type="ORF">RCL2_002936600</name>
</gene>
<comment type="cofactor">
    <cofactor evidence="3">
        <name>heme</name>
        <dbReference type="ChEBI" id="CHEBI:30413"/>
    </cofactor>
</comment>
<keyword evidence="4" id="KW-0503">Monooxygenase</keyword>
<keyword evidence="1 3" id="KW-0479">Metal-binding</keyword>
<feature type="binding site" description="axial binding residue" evidence="3">
    <location>
        <position position="491"/>
    </location>
    <ligand>
        <name>heme</name>
        <dbReference type="ChEBI" id="CHEBI:30413"/>
    </ligand>
    <ligandPart>
        <name>Fe</name>
        <dbReference type="ChEBI" id="CHEBI:18248"/>
    </ligandPart>
</feature>
<dbReference type="InterPro" id="IPR002401">
    <property type="entry name" value="Cyt_P450_E_grp-I"/>
</dbReference>
<accession>A0A8H3MET3</accession>
<dbReference type="GO" id="GO:0020037">
    <property type="term" value="F:heme binding"/>
    <property type="evidence" value="ECO:0007669"/>
    <property type="project" value="InterPro"/>
</dbReference>
<dbReference type="Proteomes" id="UP000615446">
    <property type="component" value="Unassembled WGS sequence"/>
</dbReference>
<keyword evidence="2 3" id="KW-0408">Iron</keyword>
<dbReference type="EMBL" id="BLAL01000319">
    <property type="protein sequence ID" value="GET03017.1"/>
    <property type="molecule type" value="Genomic_DNA"/>
</dbReference>